<keyword evidence="9" id="KW-1185">Reference proteome</keyword>
<feature type="transmembrane region" description="Helical" evidence="7">
    <location>
        <begin position="133"/>
        <end position="155"/>
    </location>
</feature>
<dbReference type="Proteomes" id="UP000194946">
    <property type="component" value="Unassembled WGS sequence"/>
</dbReference>
<dbReference type="RefSeq" id="WP_008854498.1">
    <property type="nucleotide sequence ID" value="NZ_JOPB01000005.1"/>
</dbReference>
<evidence type="ECO:0000256" key="7">
    <source>
        <dbReference type="RuleBase" id="RU362048"/>
    </source>
</evidence>
<keyword evidence="5 7" id="KW-1133">Transmembrane helix</keyword>
<evidence type="ECO:0000256" key="3">
    <source>
        <dbReference type="ARBA" id="ARBA00022475"/>
    </source>
</evidence>
<proteinExistence type="inferred from homology"/>
<feature type="transmembrane region" description="Helical" evidence="7">
    <location>
        <begin position="167"/>
        <end position="194"/>
    </location>
</feature>
<comment type="subcellular location">
    <subcellularLocation>
        <location evidence="1 7">Cell membrane</location>
        <topology evidence="1 7">Multi-pass membrane protein</topology>
    </subcellularLocation>
</comment>
<evidence type="ECO:0000256" key="1">
    <source>
        <dbReference type="ARBA" id="ARBA00004651"/>
    </source>
</evidence>
<protein>
    <recommendedName>
        <fullName evidence="7">UPF0056 membrane protein</fullName>
    </recommendedName>
</protein>
<dbReference type="InterPro" id="IPR002771">
    <property type="entry name" value="Multi_antbiot-R_MarC"/>
</dbReference>
<feature type="transmembrane region" description="Helical" evidence="7">
    <location>
        <begin position="20"/>
        <end position="41"/>
    </location>
</feature>
<name>A0A251ZVE6_9PROT</name>
<organism evidence="8 9">
    <name type="scientific">Commensalibacter intestini</name>
    <dbReference type="NCBI Taxonomy" id="479936"/>
    <lineage>
        <taxon>Bacteria</taxon>
        <taxon>Pseudomonadati</taxon>
        <taxon>Pseudomonadota</taxon>
        <taxon>Alphaproteobacteria</taxon>
        <taxon>Acetobacterales</taxon>
        <taxon>Acetobacteraceae</taxon>
    </lineage>
</organism>
<dbReference type="PANTHER" id="PTHR33508">
    <property type="entry name" value="UPF0056 MEMBRANE PROTEIN YHCE"/>
    <property type="match status" value="1"/>
</dbReference>
<evidence type="ECO:0000256" key="5">
    <source>
        <dbReference type="ARBA" id="ARBA00022989"/>
    </source>
</evidence>
<comment type="caution">
    <text evidence="8">The sequence shown here is derived from an EMBL/GenBank/DDBJ whole genome shotgun (WGS) entry which is preliminary data.</text>
</comment>
<feature type="transmembrane region" description="Helical" evidence="7">
    <location>
        <begin position="61"/>
        <end position="81"/>
    </location>
</feature>
<reference evidence="9" key="1">
    <citation type="submission" date="2014-06" db="EMBL/GenBank/DDBJ databases">
        <authorList>
            <person name="Winans N.J."/>
            <person name="Newell P.D."/>
            <person name="Douglas A.E."/>
        </authorList>
    </citation>
    <scope>NUCLEOTIDE SEQUENCE [LARGE SCALE GENOMIC DNA]</scope>
    <source>
        <strain evidence="9">DmL_052</strain>
    </source>
</reference>
<evidence type="ECO:0000256" key="4">
    <source>
        <dbReference type="ARBA" id="ARBA00022692"/>
    </source>
</evidence>
<dbReference type="EMBL" id="JOPB01000005">
    <property type="protein sequence ID" value="OUI78644.1"/>
    <property type="molecule type" value="Genomic_DNA"/>
</dbReference>
<dbReference type="AlphaFoldDB" id="A0A251ZVE6"/>
<sequence length="240" mass="25945">MHLTETFPLLHAFTSVSGSFLFALSALIPIADPLGSCLIFYQVTEEREDAERKLLARKIAIYAFVILAFSIFIGEFVLRFFGISINAVRIAGGLVIAVRAWTLLNAPEQNADRKQKEAEQGGRTMALPNGLDAAFFPLTMPFTIGPGCIAVAIALSSVRPTGAGNGAAIFSFYNGLILAVVVVCLTIFITYTFCDKIMKVLGKSRARILSRMAALILLCIGVQIVGTGIQGFLIPIFQQH</sequence>
<comment type="caution">
    <text evidence="7">Lacks conserved residue(s) required for the propagation of feature annotation.</text>
</comment>
<evidence type="ECO:0000256" key="2">
    <source>
        <dbReference type="ARBA" id="ARBA00009784"/>
    </source>
</evidence>
<dbReference type="PANTHER" id="PTHR33508:SF1">
    <property type="entry name" value="UPF0056 MEMBRANE PROTEIN YHCE"/>
    <property type="match status" value="1"/>
</dbReference>
<dbReference type="GO" id="GO:0005886">
    <property type="term" value="C:plasma membrane"/>
    <property type="evidence" value="ECO:0007669"/>
    <property type="project" value="UniProtKB-SubCell"/>
</dbReference>
<gene>
    <name evidence="8" type="ORF">HK18_07055</name>
</gene>
<accession>A0A251ZVE6</accession>
<dbReference type="NCBIfam" id="TIGR00427">
    <property type="entry name" value="NAAT family transporter"/>
    <property type="match status" value="1"/>
</dbReference>
<evidence type="ECO:0000256" key="6">
    <source>
        <dbReference type="ARBA" id="ARBA00023136"/>
    </source>
</evidence>
<evidence type="ECO:0000313" key="8">
    <source>
        <dbReference type="EMBL" id="OUI78644.1"/>
    </source>
</evidence>
<evidence type="ECO:0000313" key="9">
    <source>
        <dbReference type="Proteomes" id="UP000194946"/>
    </source>
</evidence>
<keyword evidence="4 7" id="KW-0812">Transmembrane</keyword>
<keyword evidence="3" id="KW-1003">Cell membrane</keyword>
<comment type="similarity">
    <text evidence="2 7">Belongs to the UPF0056 (MarC) family.</text>
</comment>
<dbReference type="Pfam" id="PF01914">
    <property type="entry name" value="MarC"/>
    <property type="match status" value="1"/>
</dbReference>
<feature type="transmembrane region" description="Helical" evidence="7">
    <location>
        <begin position="215"/>
        <end position="237"/>
    </location>
</feature>
<keyword evidence="6 7" id="KW-0472">Membrane</keyword>